<sequence>MNISQDPLFPHRTDKRSYQSTGTVIGGVLGACSMITVVVVLIVCKARSKSMFTVSNTRDYEDIHRENLQQTTYEDLDNTNQIGLTATNNQTSVIVESSLSVYEEINQSSTKSSQKAVHEDIYGITWNYAKEACKPYGLENREDFIRRSGIRNENEFWIGKAIYRVPTRWFEIIDYNGTVGKSSNPGNCATTCCGNCKSITANGNNLEGRRCSSGNNAIVGRCGTRNNSAYTWALDYYGSLDYCRKRNASLPSSNYCQQIDTNSEFTGQISWINVFREEIKLIKIEDSNIDTATTTTHPLYTFNKSKDENVNTSPDPLLSHGSDKGSFQSTSAVIGGILGACSMFAVSAVLLVYKIRSKVILKESNTYEKGETSQLHLSNTINQNSTSTRNMKVNDLCETGASGYSDANDLNKPENMNETYYDATDGEYDVLHDKQNRTMCPLENVYHSHGAHRNEDGPTYDSAAIVKENQNDGNELYDTSFSVAEGEYSYMSYKNHDHSMATDIYDKST</sequence>
<feature type="transmembrane region" description="Helical" evidence="2">
    <location>
        <begin position="21"/>
        <end position="43"/>
    </location>
</feature>
<keyword evidence="2" id="KW-1133">Transmembrane helix</keyword>
<dbReference type="AlphaFoldDB" id="A0A8S3VD04"/>
<evidence type="ECO:0000256" key="2">
    <source>
        <dbReference type="SAM" id="Phobius"/>
    </source>
</evidence>
<evidence type="ECO:0000313" key="4">
    <source>
        <dbReference type="Proteomes" id="UP000683360"/>
    </source>
</evidence>
<comment type="caution">
    <text evidence="3">The sequence shown here is derived from an EMBL/GenBank/DDBJ whole genome shotgun (WGS) entry which is preliminary data.</text>
</comment>
<dbReference type="Proteomes" id="UP000683360">
    <property type="component" value="Unassembled WGS sequence"/>
</dbReference>
<gene>
    <name evidence="3" type="ORF">MEDL_63434</name>
</gene>
<evidence type="ECO:0000256" key="1">
    <source>
        <dbReference type="SAM" id="MobiDB-lite"/>
    </source>
</evidence>
<reference evidence="3" key="1">
    <citation type="submission" date="2021-03" db="EMBL/GenBank/DDBJ databases">
        <authorList>
            <person name="Bekaert M."/>
        </authorList>
    </citation>
    <scope>NUCLEOTIDE SEQUENCE</scope>
</reference>
<keyword evidence="2" id="KW-0472">Membrane</keyword>
<name>A0A8S3VD04_MYTED</name>
<feature type="transmembrane region" description="Helical" evidence="2">
    <location>
        <begin position="332"/>
        <end position="353"/>
    </location>
</feature>
<keyword evidence="2" id="KW-0812">Transmembrane</keyword>
<protein>
    <submittedName>
        <fullName evidence="3">Uncharacterized protein</fullName>
    </submittedName>
</protein>
<keyword evidence="4" id="KW-1185">Reference proteome</keyword>
<evidence type="ECO:0000313" key="3">
    <source>
        <dbReference type="EMBL" id="CAG2251813.1"/>
    </source>
</evidence>
<proteinExistence type="predicted"/>
<dbReference type="OrthoDB" id="6134829at2759"/>
<feature type="region of interest" description="Disordered" evidence="1">
    <location>
        <begin position="304"/>
        <end position="324"/>
    </location>
</feature>
<organism evidence="3 4">
    <name type="scientific">Mytilus edulis</name>
    <name type="common">Blue mussel</name>
    <dbReference type="NCBI Taxonomy" id="6550"/>
    <lineage>
        <taxon>Eukaryota</taxon>
        <taxon>Metazoa</taxon>
        <taxon>Spiralia</taxon>
        <taxon>Lophotrochozoa</taxon>
        <taxon>Mollusca</taxon>
        <taxon>Bivalvia</taxon>
        <taxon>Autobranchia</taxon>
        <taxon>Pteriomorphia</taxon>
        <taxon>Mytilida</taxon>
        <taxon>Mytiloidea</taxon>
        <taxon>Mytilidae</taxon>
        <taxon>Mytilinae</taxon>
        <taxon>Mytilus</taxon>
    </lineage>
</organism>
<dbReference type="EMBL" id="CAJPWZ010003100">
    <property type="protein sequence ID" value="CAG2251813.1"/>
    <property type="molecule type" value="Genomic_DNA"/>
</dbReference>
<accession>A0A8S3VD04</accession>